<protein>
    <submittedName>
        <fullName evidence="6">Serine/threonine dehydratase</fullName>
    </submittedName>
</protein>
<dbReference type="GO" id="GO:0003941">
    <property type="term" value="F:L-serine ammonia-lyase activity"/>
    <property type="evidence" value="ECO:0007669"/>
    <property type="project" value="TreeGrafter"/>
</dbReference>
<dbReference type="InterPro" id="IPR050147">
    <property type="entry name" value="Ser/Thr_Dehydratase"/>
</dbReference>
<dbReference type="InterPro" id="IPR001926">
    <property type="entry name" value="TrpB-like_PALP"/>
</dbReference>
<dbReference type="FunFam" id="3.40.50.1100:FF:000005">
    <property type="entry name" value="Threonine dehydratase catabolic"/>
    <property type="match status" value="1"/>
</dbReference>
<keyword evidence="3" id="KW-0663">Pyridoxal phosphate</keyword>
<dbReference type="Pfam" id="PF00291">
    <property type="entry name" value="PALP"/>
    <property type="match status" value="1"/>
</dbReference>
<dbReference type="PANTHER" id="PTHR48078:SF6">
    <property type="entry name" value="L-THREONINE DEHYDRATASE CATABOLIC TDCB"/>
    <property type="match status" value="1"/>
</dbReference>
<evidence type="ECO:0000313" key="7">
    <source>
        <dbReference type="Proteomes" id="UP000681075"/>
    </source>
</evidence>
<dbReference type="CDD" id="cd01562">
    <property type="entry name" value="Thr-dehyd"/>
    <property type="match status" value="1"/>
</dbReference>
<sequence>MLAASERLAPIIGPTPLLRSRALDARVGGRIFLKAECLQYTGSFKFRGAYNRLVQLDEQERAAGVVAFSSGNHAQGVAAAAALLGMKSVIVMPRDAPAAKIDATRGYGAEVVLYDRWTESREGISAAIAAERGAVLVPPFDDPRIIAGQGTTGLELARQAERFGEELDAAYVPASGGGLIAGVALALAEDSPGTAVYVAEPAGFDDYGRSLEAGHRVENATGISSICDALLSPTPGEITFEVNSRLLAGGVTVSDDEVRRAVAYAARTLKLVVEPGGAVALAALLAGKIDARGKAVALVLSGGNIDPALLADCIGAYPEP</sequence>
<keyword evidence="7" id="KW-1185">Reference proteome</keyword>
<dbReference type="SUPFAM" id="SSF53686">
    <property type="entry name" value="Tryptophan synthase beta subunit-like PLP-dependent enzymes"/>
    <property type="match status" value="1"/>
</dbReference>
<dbReference type="PANTHER" id="PTHR48078">
    <property type="entry name" value="THREONINE DEHYDRATASE, MITOCHONDRIAL-RELATED"/>
    <property type="match status" value="1"/>
</dbReference>
<organism evidence="6 7">
    <name type="scientific">Roseiterribacter gracilis</name>
    <dbReference type="NCBI Taxonomy" id="2812848"/>
    <lineage>
        <taxon>Bacteria</taxon>
        <taxon>Pseudomonadati</taxon>
        <taxon>Pseudomonadota</taxon>
        <taxon>Alphaproteobacteria</taxon>
        <taxon>Rhodospirillales</taxon>
        <taxon>Roseiterribacteraceae</taxon>
        <taxon>Roseiterribacter</taxon>
    </lineage>
</organism>
<dbReference type="GO" id="GO:0006565">
    <property type="term" value="P:L-serine catabolic process"/>
    <property type="evidence" value="ECO:0007669"/>
    <property type="project" value="TreeGrafter"/>
</dbReference>
<dbReference type="GO" id="GO:0030170">
    <property type="term" value="F:pyridoxal phosphate binding"/>
    <property type="evidence" value="ECO:0007669"/>
    <property type="project" value="InterPro"/>
</dbReference>
<dbReference type="AlphaFoldDB" id="A0A8S8XAG8"/>
<dbReference type="GO" id="GO:0009097">
    <property type="term" value="P:isoleucine biosynthetic process"/>
    <property type="evidence" value="ECO:0007669"/>
    <property type="project" value="TreeGrafter"/>
</dbReference>
<accession>A0A8S8XAG8</accession>
<comment type="cofactor">
    <cofactor evidence="1">
        <name>pyridoxal 5'-phosphate</name>
        <dbReference type="ChEBI" id="CHEBI:597326"/>
    </cofactor>
</comment>
<keyword evidence="4" id="KW-0456">Lyase</keyword>
<dbReference type="InterPro" id="IPR000634">
    <property type="entry name" value="Ser/Thr_deHydtase_PyrdxlP-BS"/>
</dbReference>
<dbReference type="Proteomes" id="UP000681075">
    <property type="component" value="Unassembled WGS sequence"/>
</dbReference>
<dbReference type="EMBL" id="BOPV01000001">
    <property type="protein sequence ID" value="GIL38347.1"/>
    <property type="molecule type" value="Genomic_DNA"/>
</dbReference>
<reference evidence="6" key="1">
    <citation type="submission" date="2021-02" db="EMBL/GenBank/DDBJ databases">
        <title>Genome sequence of Rhodospirillales sp. strain TMPK1 isolated from soil.</title>
        <authorList>
            <person name="Nakai R."/>
            <person name="Kusada H."/>
            <person name="Tamaki H."/>
        </authorList>
    </citation>
    <scope>NUCLEOTIDE SEQUENCE</scope>
    <source>
        <strain evidence="6">TMPK1</strain>
    </source>
</reference>
<evidence type="ECO:0000313" key="6">
    <source>
        <dbReference type="EMBL" id="GIL38347.1"/>
    </source>
</evidence>
<evidence type="ECO:0000259" key="5">
    <source>
        <dbReference type="Pfam" id="PF00291"/>
    </source>
</evidence>
<evidence type="ECO:0000256" key="3">
    <source>
        <dbReference type="ARBA" id="ARBA00022898"/>
    </source>
</evidence>
<gene>
    <name evidence="6" type="ORF">TMPK1_05840</name>
</gene>
<evidence type="ECO:0000256" key="2">
    <source>
        <dbReference type="ARBA" id="ARBA00010869"/>
    </source>
</evidence>
<dbReference type="GO" id="GO:0006567">
    <property type="term" value="P:L-threonine catabolic process"/>
    <property type="evidence" value="ECO:0007669"/>
    <property type="project" value="TreeGrafter"/>
</dbReference>
<evidence type="ECO:0000256" key="4">
    <source>
        <dbReference type="ARBA" id="ARBA00023239"/>
    </source>
</evidence>
<dbReference type="InterPro" id="IPR036052">
    <property type="entry name" value="TrpB-like_PALP_sf"/>
</dbReference>
<comment type="similarity">
    <text evidence="2">Belongs to the serine/threonine dehydratase family.</text>
</comment>
<dbReference type="Gene3D" id="3.40.50.1100">
    <property type="match status" value="2"/>
</dbReference>
<proteinExistence type="inferred from homology"/>
<name>A0A8S8XAG8_9PROT</name>
<dbReference type="PROSITE" id="PS00165">
    <property type="entry name" value="DEHYDRATASE_SER_THR"/>
    <property type="match status" value="1"/>
</dbReference>
<evidence type="ECO:0000256" key="1">
    <source>
        <dbReference type="ARBA" id="ARBA00001933"/>
    </source>
</evidence>
<dbReference type="GO" id="GO:0004794">
    <property type="term" value="F:threonine deaminase activity"/>
    <property type="evidence" value="ECO:0007669"/>
    <property type="project" value="TreeGrafter"/>
</dbReference>
<comment type="caution">
    <text evidence="6">The sequence shown here is derived from an EMBL/GenBank/DDBJ whole genome shotgun (WGS) entry which is preliminary data.</text>
</comment>
<feature type="domain" description="Tryptophan synthase beta chain-like PALP" evidence="5">
    <location>
        <begin position="10"/>
        <end position="302"/>
    </location>
</feature>